<feature type="transmembrane region" description="Helical" evidence="1">
    <location>
        <begin position="12"/>
        <end position="31"/>
    </location>
</feature>
<evidence type="ECO:0000313" key="3">
    <source>
        <dbReference type="Proteomes" id="UP001204953"/>
    </source>
</evidence>
<evidence type="ECO:0000313" key="2">
    <source>
        <dbReference type="EMBL" id="MCP2727741.1"/>
    </source>
</evidence>
<keyword evidence="3" id="KW-1185">Reference proteome</keyword>
<name>A0AAE3KLI7_9CYAN</name>
<keyword evidence="1" id="KW-1133">Transmembrane helix</keyword>
<protein>
    <submittedName>
        <fullName evidence="2">Uncharacterized protein</fullName>
    </submittedName>
</protein>
<dbReference type="RefSeq" id="WP_254010551.1">
    <property type="nucleotide sequence ID" value="NZ_JAMZMM010000026.1"/>
</dbReference>
<reference evidence="2" key="1">
    <citation type="submission" date="2022-06" db="EMBL/GenBank/DDBJ databases">
        <title>New cyanobacteria of genus Symplocastrum in benthos of Lake Baikal.</title>
        <authorList>
            <person name="Sorokovikova E."/>
            <person name="Tikhonova I."/>
            <person name="Krasnopeev A."/>
            <person name="Evseev P."/>
            <person name="Gladkikh A."/>
            <person name="Belykh O."/>
        </authorList>
    </citation>
    <scope>NUCLEOTIDE SEQUENCE</scope>
    <source>
        <strain evidence="2">BBK-W-15</strain>
    </source>
</reference>
<organism evidence="2 3">
    <name type="scientific">Limnofasciculus baicalensis BBK-W-15</name>
    <dbReference type="NCBI Taxonomy" id="2699891"/>
    <lineage>
        <taxon>Bacteria</taxon>
        <taxon>Bacillati</taxon>
        <taxon>Cyanobacteriota</taxon>
        <taxon>Cyanophyceae</taxon>
        <taxon>Coleofasciculales</taxon>
        <taxon>Coleofasciculaceae</taxon>
        <taxon>Limnofasciculus</taxon>
        <taxon>Limnofasciculus baicalensis</taxon>
    </lineage>
</organism>
<dbReference type="AlphaFoldDB" id="A0AAE3KLI7"/>
<sequence length="168" mass="18109">MSSHFSIKSLSFYGIAITSVVVLFKIVTAYGNANLKANPPIDGSYPISSENLPDCLKSEPLVLNILQSGVYLNGTLLSGNTNNKQTKSELKNPSLSGKFTNQEITLAGKVPWLSNCQELAKSENHNLVEIKGMIQGDTIAGKISLSATPAVEFTAIKAIQKEEETNEH</sequence>
<dbReference type="EMBL" id="JAMZMM010000026">
    <property type="protein sequence ID" value="MCP2727741.1"/>
    <property type="molecule type" value="Genomic_DNA"/>
</dbReference>
<gene>
    <name evidence="2" type="ORF">NJ959_04515</name>
</gene>
<comment type="caution">
    <text evidence="2">The sequence shown here is derived from an EMBL/GenBank/DDBJ whole genome shotgun (WGS) entry which is preliminary data.</text>
</comment>
<proteinExistence type="predicted"/>
<keyword evidence="1" id="KW-0472">Membrane</keyword>
<keyword evidence="1" id="KW-0812">Transmembrane</keyword>
<evidence type="ECO:0000256" key="1">
    <source>
        <dbReference type="SAM" id="Phobius"/>
    </source>
</evidence>
<accession>A0AAE3KLI7</accession>
<dbReference type="Proteomes" id="UP001204953">
    <property type="component" value="Unassembled WGS sequence"/>
</dbReference>